<evidence type="ECO:0000313" key="2">
    <source>
        <dbReference type="EMBL" id="RMY30700.1"/>
    </source>
</evidence>
<comment type="caution">
    <text evidence="2">The sequence shown here is derived from an EMBL/GenBank/DDBJ whole genome shotgun (WGS) entry which is preliminary data.</text>
</comment>
<dbReference type="Gene3D" id="1.20.1280.50">
    <property type="match status" value="1"/>
</dbReference>
<protein>
    <recommendedName>
        <fullName evidence="4">F-box domain-containing protein</fullName>
    </recommendedName>
</protein>
<dbReference type="InterPro" id="IPR036047">
    <property type="entry name" value="F-box-like_dom_sf"/>
</dbReference>
<dbReference type="Gene3D" id="2.100.10.30">
    <property type="entry name" value="Jacalin-like lectin domain"/>
    <property type="match status" value="1"/>
</dbReference>
<dbReference type="Proteomes" id="UP000276864">
    <property type="component" value="Unassembled WGS sequence"/>
</dbReference>
<reference evidence="2 3" key="1">
    <citation type="journal article" date="2018" name="BMC Genomics">
        <title>Genomic evidence for intraspecific hybridization in a clonal and extremely halotolerant yeast.</title>
        <authorList>
            <person name="Gostincar C."/>
            <person name="Stajich J.E."/>
            <person name="Zupancic J."/>
            <person name="Zalar P."/>
            <person name="Gunde-Cimerman N."/>
        </authorList>
    </citation>
    <scope>NUCLEOTIDE SEQUENCE [LARGE SCALE GENOMIC DNA]</scope>
    <source>
        <strain evidence="2 3">EXF-6651</strain>
    </source>
</reference>
<dbReference type="VEuPathDB" id="FungiDB:BTJ68_13500"/>
<evidence type="ECO:0000313" key="3">
    <source>
        <dbReference type="Proteomes" id="UP000276864"/>
    </source>
</evidence>
<sequence>MGGWDFYCFLCNAGFYNPLDDSDDEQDDDPSSSNAAQPDRPNMRQLFPRSLVEPRLEWLTKFRTIGLNRRAVGIKQCYLSGPATHGLYGDATIELGDHPNAQGRGGSIPGDITCYEGEDIGDADGDLPIHESCLTVLCEAFAQAQGIEQHWTVDCSNVAVPFDLDTLFTALASLREPCQSFLNLTHEWEPDQYFDLDWDRMLTREKLYYIDPLESSDKDVQAEAGRAVPLGPHSAREEISQNRLQQGDWFQNLPEELTVAIADFLLGKDLVSMMLASRAAYGATRSQSFWKRRLQRDAPWYWEAFSTRSPSVISSYEEVYQKVMMQARRPLELAKRNQHVSGLANRRRVWDVSQQVLKMYAEICPLDPNITAESSSEFKEEACSHYFARVADQKESGHDACVQFFFQTAAEMHMEKSVRFFWTNKALGGISVRVGDSVLSFGDCATPEEASNVLELGAEDWLERITLNISINSSSWQDTRYNTTKTSHDHFVSGITCYTLSGNEYQFGESSGCKRLLEPRPGHGIVGMRTDWAEGRMTRIGIFEHADGLTTFRQPNDMRRLELLWKDQLPSQSLRFRDFMSGYWTGRTTWDLAPMQPLLFGTNEGELAAVTGFAASRDLRCLEVHRSYGSIERIGASTDSMKLMRIDGPGGERISSISVIVGALPVGLVMFSSRGRQMVFGKSNDNAVLPHLPDIGFGLAGIYCSFVYDSNPTEQLSSFGLVLSPDLASDRDTAGTGMAPIRDLWEPKAPPPSWHLFGPLYGDQHNGRVVKALDFSRPVTKITGLLAAPAWLDIIELGGFTVHYSEGSCLDRESVFGMTSEVWPTHPDAAIGDLKNMKRHDRMSMMLGRKKSDPGAVAHVDSDEEALAQSSTWELGQTGEKIVAVTVWAGDFLNGLQFHSESGKSSPRWGKCGGEPADQITVEHDPRMVGAKVFLGCQRLGFTACSDVPQAIQAMIIGE</sequence>
<proteinExistence type="predicted"/>
<dbReference type="AlphaFoldDB" id="A0A3M7AU02"/>
<name>A0A3M7AU02_HORWE</name>
<evidence type="ECO:0000256" key="1">
    <source>
        <dbReference type="SAM" id="MobiDB-lite"/>
    </source>
</evidence>
<gene>
    <name evidence="2" type="ORF">D0866_07816</name>
</gene>
<evidence type="ECO:0008006" key="4">
    <source>
        <dbReference type="Google" id="ProtNLM"/>
    </source>
</evidence>
<feature type="compositionally biased region" description="Acidic residues" evidence="1">
    <location>
        <begin position="20"/>
        <end position="30"/>
    </location>
</feature>
<dbReference type="InterPro" id="IPR036404">
    <property type="entry name" value="Jacalin-like_lectin_dom_sf"/>
</dbReference>
<feature type="region of interest" description="Disordered" evidence="1">
    <location>
        <begin position="20"/>
        <end position="46"/>
    </location>
</feature>
<dbReference type="EMBL" id="QWIM01000817">
    <property type="protein sequence ID" value="RMY30700.1"/>
    <property type="molecule type" value="Genomic_DNA"/>
</dbReference>
<dbReference type="SUPFAM" id="SSF81383">
    <property type="entry name" value="F-box domain"/>
    <property type="match status" value="1"/>
</dbReference>
<organism evidence="2 3">
    <name type="scientific">Hortaea werneckii</name>
    <name type="common">Black yeast</name>
    <name type="synonym">Cladosporium werneckii</name>
    <dbReference type="NCBI Taxonomy" id="91943"/>
    <lineage>
        <taxon>Eukaryota</taxon>
        <taxon>Fungi</taxon>
        <taxon>Dikarya</taxon>
        <taxon>Ascomycota</taxon>
        <taxon>Pezizomycotina</taxon>
        <taxon>Dothideomycetes</taxon>
        <taxon>Dothideomycetidae</taxon>
        <taxon>Mycosphaerellales</taxon>
        <taxon>Teratosphaeriaceae</taxon>
        <taxon>Hortaea</taxon>
    </lineage>
</organism>
<accession>A0A3M7AU02</accession>